<evidence type="ECO:0000256" key="3">
    <source>
        <dbReference type="ARBA" id="ARBA00023204"/>
    </source>
</evidence>
<dbReference type="GO" id="GO:0008725">
    <property type="term" value="F:DNA-3-methyladenine glycosylase activity"/>
    <property type="evidence" value="ECO:0007669"/>
    <property type="project" value="TreeGrafter"/>
</dbReference>
<keyword evidence="2" id="KW-0227">DNA damage</keyword>
<dbReference type="GO" id="GO:0032131">
    <property type="term" value="F:alkylated DNA binding"/>
    <property type="evidence" value="ECO:0007669"/>
    <property type="project" value="TreeGrafter"/>
</dbReference>
<dbReference type="InParanoid" id="A0A0D0EB38"/>
<dbReference type="Gene3D" id="1.10.340.30">
    <property type="entry name" value="Hypothetical protein, domain 2"/>
    <property type="match status" value="1"/>
</dbReference>
<reference evidence="6 7" key="1">
    <citation type="submission" date="2014-04" db="EMBL/GenBank/DDBJ databases">
        <authorList>
            <consortium name="DOE Joint Genome Institute"/>
            <person name="Kuo A."/>
            <person name="Kohler A."/>
            <person name="Jargeat P."/>
            <person name="Nagy L.G."/>
            <person name="Floudas D."/>
            <person name="Copeland A."/>
            <person name="Barry K.W."/>
            <person name="Cichocki N."/>
            <person name="Veneault-Fourrey C."/>
            <person name="LaButti K."/>
            <person name="Lindquist E.A."/>
            <person name="Lipzen A."/>
            <person name="Lundell T."/>
            <person name="Morin E."/>
            <person name="Murat C."/>
            <person name="Sun H."/>
            <person name="Tunlid A."/>
            <person name="Henrissat B."/>
            <person name="Grigoriev I.V."/>
            <person name="Hibbett D.S."/>
            <person name="Martin F."/>
            <person name="Nordberg H.P."/>
            <person name="Cantor M.N."/>
            <person name="Hua S.X."/>
        </authorList>
    </citation>
    <scope>NUCLEOTIDE SEQUENCE [LARGE SCALE GENOMIC DNA]</scope>
    <source>
        <strain evidence="6 7">Ve08.2h10</strain>
    </source>
</reference>
<dbReference type="SMART" id="SM00478">
    <property type="entry name" value="ENDO3c"/>
    <property type="match status" value="1"/>
</dbReference>
<reference evidence="7" key="2">
    <citation type="submission" date="2015-01" db="EMBL/GenBank/DDBJ databases">
        <title>Evolutionary Origins and Diversification of the Mycorrhizal Mutualists.</title>
        <authorList>
            <consortium name="DOE Joint Genome Institute"/>
            <consortium name="Mycorrhizal Genomics Consortium"/>
            <person name="Kohler A."/>
            <person name="Kuo A."/>
            <person name="Nagy L.G."/>
            <person name="Floudas D."/>
            <person name="Copeland A."/>
            <person name="Barry K.W."/>
            <person name="Cichocki N."/>
            <person name="Veneault-Fourrey C."/>
            <person name="LaButti K."/>
            <person name="Lindquist E.A."/>
            <person name="Lipzen A."/>
            <person name="Lundell T."/>
            <person name="Morin E."/>
            <person name="Murat C."/>
            <person name="Riley R."/>
            <person name="Ohm R."/>
            <person name="Sun H."/>
            <person name="Tunlid A."/>
            <person name="Henrissat B."/>
            <person name="Grigoriev I.V."/>
            <person name="Hibbett D.S."/>
            <person name="Martin F."/>
        </authorList>
    </citation>
    <scope>NUCLEOTIDE SEQUENCE [LARGE SCALE GENOMIC DNA]</scope>
    <source>
        <strain evidence="7">Ve08.2h10</strain>
    </source>
</reference>
<dbReference type="GO" id="GO:0005634">
    <property type="term" value="C:nucleus"/>
    <property type="evidence" value="ECO:0007669"/>
    <property type="project" value="TreeGrafter"/>
</dbReference>
<evidence type="ECO:0000259" key="5">
    <source>
        <dbReference type="SMART" id="SM00478"/>
    </source>
</evidence>
<feature type="compositionally biased region" description="Basic and acidic residues" evidence="4">
    <location>
        <begin position="276"/>
        <end position="285"/>
    </location>
</feature>
<sequence length="485" mass="53267">MPETRSSARASAAPTGSVPPTATSMPGVTKRKAISAAASTTPHAKRSKSSSVQFSARESSTVTTRQVPLDRQEEEPLVPAILSFSFEDAKTHLINVDSRFAELFARLRCKPFEYLEQVHPFRCVAKCRGQQISWVAARSINHRFIRLYDPSLPEKPEDYFHIKSHTSFFPTPYQVASTEIATLKTAGLSTRKAEYVKDLAARFADGRLSTSKLLDAEDRELAEMLIEVRGIGRWTVDMFALFTLRRPNVLPVGDLGVQRGMLRWFGRTSFGIKPEKGEVDEDARKSAAVPRDQAQTKDRRQTGKKRGNVPGPATPMGPPLTTPARTQAVDIEDEYKAGVADEANTLPTFVSSGVSKGETHLMDSAIPEDISSVPPSSLLQTPHPSASAITSTTCEEFLPIPSLPQPFTPSVNKVIEGGNSKNGNLTPWTKPLPDGLTQATLKSRLDGKKVKGAFLAPQEMEALAQEWVPYRSVAVYYMWALAEEK</sequence>
<dbReference type="Pfam" id="PF00730">
    <property type="entry name" value="HhH-GPD"/>
    <property type="match status" value="1"/>
</dbReference>
<evidence type="ECO:0000256" key="2">
    <source>
        <dbReference type="ARBA" id="ARBA00022763"/>
    </source>
</evidence>
<gene>
    <name evidence="6" type="ORF">PAXRUDRAFT_137018</name>
</gene>
<dbReference type="CDD" id="cd00056">
    <property type="entry name" value="ENDO3c"/>
    <property type="match status" value="1"/>
</dbReference>
<keyword evidence="7" id="KW-1185">Reference proteome</keyword>
<feature type="compositionally biased region" description="Polar residues" evidence="4">
    <location>
        <begin position="49"/>
        <end position="66"/>
    </location>
</feature>
<dbReference type="Gene3D" id="1.10.1670.40">
    <property type="match status" value="2"/>
</dbReference>
<dbReference type="GO" id="GO:0006307">
    <property type="term" value="P:DNA alkylation repair"/>
    <property type="evidence" value="ECO:0007669"/>
    <property type="project" value="TreeGrafter"/>
</dbReference>
<evidence type="ECO:0000313" key="6">
    <source>
        <dbReference type="EMBL" id="KIK97105.1"/>
    </source>
</evidence>
<feature type="region of interest" description="Disordered" evidence="4">
    <location>
        <begin position="1"/>
        <end position="70"/>
    </location>
</feature>
<dbReference type="GO" id="GO:0032993">
    <property type="term" value="C:protein-DNA complex"/>
    <property type="evidence" value="ECO:0007669"/>
    <property type="project" value="TreeGrafter"/>
</dbReference>
<dbReference type="EMBL" id="KN824952">
    <property type="protein sequence ID" value="KIK97105.1"/>
    <property type="molecule type" value="Genomic_DNA"/>
</dbReference>
<dbReference type="OrthoDB" id="415889at2759"/>
<feature type="compositionally biased region" description="Low complexity" evidence="4">
    <location>
        <begin position="1"/>
        <end position="13"/>
    </location>
</feature>
<dbReference type="GO" id="GO:0006285">
    <property type="term" value="P:base-excision repair, AP site formation"/>
    <property type="evidence" value="ECO:0007669"/>
    <property type="project" value="UniProtKB-ARBA"/>
</dbReference>
<accession>A0A0D0EB38</accession>
<dbReference type="InterPro" id="IPR011257">
    <property type="entry name" value="DNA_glycosylase"/>
</dbReference>
<dbReference type="GO" id="GO:0043916">
    <property type="term" value="F:DNA-7-methylguanine glycosylase activity"/>
    <property type="evidence" value="ECO:0007669"/>
    <property type="project" value="TreeGrafter"/>
</dbReference>
<evidence type="ECO:0000256" key="4">
    <source>
        <dbReference type="SAM" id="MobiDB-lite"/>
    </source>
</evidence>
<name>A0A0D0EB38_9AGAM</name>
<dbReference type="SUPFAM" id="SSF48150">
    <property type="entry name" value="DNA-glycosylase"/>
    <property type="match status" value="1"/>
</dbReference>
<dbReference type="InterPro" id="IPR051912">
    <property type="entry name" value="Alkylbase_DNA_Glycosylase/TA"/>
</dbReference>
<evidence type="ECO:0000256" key="1">
    <source>
        <dbReference type="ARBA" id="ARBA00010817"/>
    </source>
</evidence>
<proteinExistence type="inferred from homology"/>
<feature type="domain" description="HhH-GPD" evidence="5">
    <location>
        <begin position="128"/>
        <end position="302"/>
    </location>
</feature>
<evidence type="ECO:0000313" key="7">
    <source>
        <dbReference type="Proteomes" id="UP000054538"/>
    </source>
</evidence>
<feature type="region of interest" description="Disordered" evidence="4">
    <location>
        <begin position="276"/>
        <end position="323"/>
    </location>
</feature>
<comment type="similarity">
    <text evidence="1">Belongs to the alkylbase DNA glycosidase AlkA family.</text>
</comment>
<dbReference type="PANTHER" id="PTHR43003">
    <property type="entry name" value="DNA-3-METHYLADENINE GLYCOSYLASE"/>
    <property type="match status" value="1"/>
</dbReference>
<organism evidence="6 7">
    <name type="scientific">Paxillus rubicundulus Ve08.2h10</name>
    <dbReference type="NCBI Taxonomy" id="930991"/>
    <lineage>
        <taxon>Eukaryota</taxon>
        <taxon>Fungi</taxon>
        <taxon>Dikarya</taxon>
        <taxon>Basidiomycota</taxon>
        <taxon>Agaricomycotina</taxon>
        <taxon>Agaricomycetes</taxon>
        <taxon>Agaricomycetidae</taxon>
        <taxon>Boletales</taxon>
        <taxon>Paxilineae</taxon>
        <taxon>Paxillaceae</taxon>
        <taxon>Paxillus</taxon>
    </lineage>
</organism>
<dbReference type="InterPro" id="IPR003265">
    <property type="entry name" value="HhH-GPD_domain"/>
</dbReference>
<keyword evidence="3" id="KW-0234">DNA repair</keyword>
<dbReference type="AlphaFoldDB" id="A0A0D0EB38"/>
<dbReference type="Proteomes" id="UP000054538">
    <property type="component" value="Unassembled WGS sequence"/>
</dbReference>
<protein>
    <recommendedName>
        <fullName evidence="5">HhH-GPD domain-containing protein</fullName>
    </recommendedName>
</protein>
<dbReference type="PANTHER" id="PTHR43003:SF5">
    <property type="entry name" value="DNA-3-METHYLADENINE GLYCOSYLASE"/>
    <property type="match status" value="1"/>
</dbReference>
<dbReference type="STRING" id="930991.A0A0D0EB38"/>
<dbReference type="FunFam" id="1.10.340.30:FF:000004">
    <property type="entry name" value="DNA-3-methyladenine glycosylase II"/>
    <property type="match status" value="1"/>
</dbReference>
<dbReference type="HOGENOM" id="CLU_033011_1_0_1"/>
<feature type="compositionally biased region" description="Pro residues" evidence="4">
    <location>
        <begin position="312"/>
        <end position="321"/>
    </location>
</feature>